<evidence type="ECO:0000256" key="5">
    <source>
        <dbReference type="ARBA" id="ARBA00022842"/>
    </source>
</evidence>
<dbReference type="Proteomes" id="UP000010467">
    <property type="component" value="Chromosome"/>
</dbReference>
<dbReference type="InterPro" id="IPR029044">
    <property type="entry name" value="Nucleotide-diphossugar_trans"/>
</dbReference>
<proteinExistence type="inferred from homology"/>
<keyword evidence="5" id="KW-0460">Magnesium</keyword>
<keyword evidence="3" id="KW-0328">Glycosyltransferase</keyword>
<dbReference type="PANTHER" id="PTHR48090">
    <property type="entry name" value="UNDECAPRENYL-PHOSPHATE 4-DEOXY-4-FORMAMIDO-L-ARABINOSE TRANSFERASE-RELATED"/>
    <property type="match status" value="1"/>
</dbReference>
<dbReference type="PANTHER" id="PTHR48090:SF10">
    <property type="entry name" value="GLUCOSYL-3-PHOSPHOGLYCERATE SYNTHASE"/>
    <property type="match status" value="1"/>
</dbReference>
<evidence type="ECO:0000256" key="3">
    <source>
        <dbReference type="ARBA" id="ARBA00022676"/>
    </source>
</evidence>
<dbReference type="Pfam" id="PF00535">
    <property type="entry name" value="Glycos_transf_2"/>
    <property type="match status" value="1"/>
</dbReference>
<accession>L0A4T0</accession>
<dbReference type="Gene3D" id="3.90.550.10">
    <property type="entry name" value="Spore Coat Polysaccharide Biosynthesis Protein SpsA, Chain A"/>
    <property type="match status" value="1"/>
</dbReference>
<evidence type="ECO:0000259" key="6">
    <source>
        <dbReference type="Pfam" id="PF00535"/>
    </source>
</evidence>
<dbReference type="InterPro" id="IPR001173">
    <property type="entry name" value="Glyco_trans_2-like"/>
</dbReference>
<evidence type="ECO:0000256" key="2">
    <source>
        <dbReference type="ARBA" id="ARBA00006739"/>
    </source>
</evidence>
<dbReference type="KEGG" id="dpd:Deipe_3433"/>
<gene>
    <name evidence="7" type="ordered locus">Deipe_3433</name>
</gene>
<dbReference type="InterPro" id="IPR050256">
    <property type="entry name" value="Glycosyltransferase_2"/>
</dbReference>
<sequence>MSPETMTEVPRVAVVIPAYNEQETVGDVVRVALQLTPEVIVVSDGSGDRTAEEARAAGAQVIDQRENTGKGPALYAGLQAAQAPWIVLLDADLVGLTITHLDALVKPVLGGELDMAIGVFSDGRFMTDFGNRMTPHLSGQRAARRAWLLSVPRLAQERWPEPAITYALKNDRVKWGYVELPRLSQVMKEEKRGFWKGVKYRTRMYLDLLTFRRRRKRQDVAD</sequence>
<keyword evidence="8" id="KW-1185">Reference proteome</keyword>
<dbReference type="SUPFAM" id="SSF53448">
    <property type="entry name" value="Nucleotide-diphospho-sugar transferases"/>
    <property type="match status" value="1"/>
</dbReference>
<comment type="cofactor">
    <cofactor evidence="1">
        <name>Mg(2+)</name>
        <dbReference type="ChEBI" id="CHEBI:18420"/>
    </cofactor>
</comment>
<organism evidence="7 8">
    <name type="scientific">Deinococcus peraridilitoris (strain DSM 19664 / LMG 22246 / CIP 109416 / KR-200)</name>
    <dbReference type="NCBI Taxonomy" id="937777"/>
    <lineage>
        <taxon>Bacteria</taxon>
        <taxon>Thermotogati</taxon>
        <taxon>Deinococcota</taxon>
        <taxon>Deinococci</taxon>
        <taxon>Deinococcales</taxon>
        <taxon>Deinococcaceae</taxon>
        <taxon>Deinococcus</taxon>
    </lineage>
</organism>
<dbReference type="eggNOG" id="COG1215">
    <property type="taxonomic scope" value="Bacteria"/>
</dbReference>
<dbReference type="AlphaFoldDB" id="L0A4T0"/>
<dbReference type="GO" id="GO:0016757">
    <property type="term" value="F:glycosyltransferase activity"/>
    <property type="evidence" value="ECO:0007669"/>
    <property type="project" value="UniProtKB-KW"/>
</dbReference>
<evidence type="ECO:0000256" key="4">
    <source>
        <dbReference type="ARBA" id="ARBA00022679"/>
    </source>
</evidence>
<keyword evidence="4 7" id="KW-0808">Transferase</keyword>
<reference evidence="8" key="1">
    <citation type="submission" date="2012-03" db="EMBL/GenBank/DDBJ databases">
        <title>Complete sequence of chromosome of Deinococcus peraridilitoris DSM 19664.</title>
        <authorList>
            <person name="Lucas S."/>
            <person name="Copeland A."/>
            <person name="Lapidus A."/>
            <person name="Glavina del Rio T."/>
            <person name="Dalin E."/>
            <person name="Tice H."/>
            <person name="Bruce D."/>
            <person name="Goodwin L."/>
            <person name="Pitluck S."/>
            <person name="Peters L."/>
            <person name="Mikhailova N."/>
            <person name="Lu M."/>
            <person name="Kyrpides N."/>
            <person name="Mavromatis K."/>
            <person name="Ivanova N."/>
            <person name="Brettin T."/>
            <person name="Detter J.C."/>
            <person name="Han C."/>
            <person name="Larimer F."/>
            <person name="Land M."/>
            <person name="Hauser L."/>
            <person name="Markowitz V."/>
            <person name="Cheng J.-F."/>
            <person name="Hugenholtz P."/>
            <person name="Woyke T."/>
            <person name="Wu D."/>
            <person name="Pukall R."/>
            <person name="Steenblock K."/>
            <person name="Brambilla E."/>
            <person name="Klenk H.-P."/>
            <person name="Eisen J.A."/>
        </authorList>
    </citation>
    <scope>NUCLEOTIDE SEQUENCE [LARGE SCALE GENOMIC DNA]</scope>
    <source>
        <strain evidence="8">DSM 19664 / LMG 22246 / CIP 109416 / KR-200</strain>
    </source>
</reference>
<dbReference type="EMBL" id="CP003382">
    <property type="protein sequence ID" value="AFZ68866.1"/>
    <property type="molecule type" value="Genomic_DNA"/>
</dbReference>
<protein>
    <submittedName>
        <fullName evidence="7">Glycosyl transferase</fullName>
    </submittedName>
</protein>
<dbReference type="STRING" id="937777.Deipe_3433"/>
<comment type="similarity">
    <text evidence="2">Belongs to the glycosyltransferase 2 family.</text>
</comment>
<dbReference type="CDD" id="cd04179">
    <property type="entry name" value="DPM_DPG-synthase_like"/>
    <property type="match status" value="1"/>
</dbReference>
<evidence type="ECO:0000313" key="7">
    <source>
        <dbReference type="EMBL" id="AFZ68866.1"/>
    </source>
</evidence>
<evidence type="ECO:0000313" key="8">
    <source>
        <dbReference type="Proteomes" id="UP000010467"/>
    </source>
</evidence>
<name>L0A4T0_DEIPD</name>
<evidence type="ECO:0000256" key="1">
    <source>
        <dbReference type="ARBA" id="ARBA00001946"/>
    </source>
</evidence>
<dbReference type="PATRIC" id="fig|937777.3.peg.3445"/>
<feature type="domain" description="Glycosyltransferase 2-like" evidence="6">
    <location>
        <begin position="14"/>
        <end position="136"/>
    </location>
</feature>
<dbReference type="HOGENOM" id="CLU_033536_6_1_0"/>